<dbReference type="Pfam" id="PF03033">
    <property type="entry name" value="Glyco_transf_28"/>
    <property type="match status" value="1"/>
</dbReference>
<keyword evidence="1 4" id="KW-0328">Glycosyltransferase</keyword>
<dbReference type="CDD" id="cd03785">
    <property type="entry name" value="GT28_MurG"/>
    <property type="match status" value="1"/>
</dbReference>
<name>A0A2H0UJ84_9BACT</name>
<dbReference type="InterPro" id="IPR004276">
    <property type="entry name" value="GlycoTrans_28_N"/>
</dbReference>
<organism evidence="4 5">
    <name type="scientific">Candidatus Kaiserbacteria bacterium CG10_big_fil_rev_8_21_14_0_10_43_70</name>
    <dbReference type="NCBI Taxonomy" id="1974605"/>
    <lineage>
        <taxon>Bacteria</taxon>
        <taxon>Candidatus Kaiseribacteriota</taxon>
    </lineage>
</organism>
<evidence type="ECO:0000256" key="2">
    <source>
        <dbReference type="ARBA" id="ARBA00022679"/>
    </source>
</evidence>
<dbReference type="SUPFAM" id="SSF53756">
    <property type="entry name" value="UDP-Glycosyltransferase/glycogen phosphorylase"/>
    <property type="match status" value="1"/>
</dbReference>
<dbReference type="GO" id="GO:0016758">
    <property type="term" value="F:hexosyltransferase activity"/>
    <property type="evidence" value="ECO:0007669"/>
    <property type="project" value="InterPro"/>
</dbReference>
<dbReference type="Proteomes" id="UP000230706">
    <property type="component" value="Unassembled WGS sequence"/>
</dbReference>
<dbReference type="EC" id="2.4.1.227" evidence="4"/>
<comment type="caution">
    <text evidence="4">The sequence shown here is derived from an EMBL/GenBank/DDBJ whole genome shotgun (WGS) entry which is preliminary data.</text>
</comment>
<dbReference type="GO" id="GO:1901137">
    <property type="term" value="P:carbohydrate derivative biosynthetic process"/>
    <property type="evidence" value="ECO:0007669"/>
    <property type="project" value="UniProtKB-ARBA"/>
</dbReference>
<dbReference type="AlphaFoldDB" id="A0A2H0UJ84"/>
<evidence type="ECO:0000256" key="1">
    <source>
        <dbReference type="ARBA" id="ARBA00022676"/>
    </source>
</evidence>
<sequence>MKIVLTGGGSGGHFYPLIAVAEQIHEVAKERKLLEPKLYYVGPKPFDAEALLAQAIEYKPTPAGKIRRNGGAIRNFFDIFKTSWGIVRATFQLFSLYPDVIFSKGGYAAFPTLFAARLLRIPVIIHESDATPGIVNKWSSSFARWIGIAHPDSAKGFSPKVQDKIALVGNPIRR</sequence>
<feature type="domain" description="Glycosyltransferase family 28 N-terminal" evidence="3">
    <location>
        <begin position="3"/>
        <end position="145"/>
    </location>
</feature>
<dbReference type="PANTHER" id="PTHR21015:SF27">
    <property type="entry name" value="UDP-N-ACETYLGLUCOSAMINE--N-ACETYLMURAMYL-(PENTAPEPTIDE) PYROPHOSPHORYL-UNDECAPRENOL N-ACETYLGLUCOSAMINE TRANSFERASE"/>
    <property type="match status" value="1"/>
</dbReference>
<gene>
    <name evidence="4" type="ORF">COU13_00975</name>
</gene>
<evidence type="ECO:0000259" key="3">
    <source>
        <dbReference type="Pfam" id="PF03033"/>
    </source>
</evidence>
<evidence type="ECO:0000313" key="5">
    <source>
        <dbReference type="Proteomes" id="UP000230706"/>
    </source>
</evidence>
<keyword evidence="2 4" id="KW-0808">Transferase</keyword>
<dbReference type="Gene3D" id="3.40.50.2000">
    <property type="entry name" value="Glycogen Phosphorylase B"/>
    <property type="match status" value="1"/>
</dbReference>
<evidence type="ECO:0000313" key="4">
    <source>
        <dbReference type="EMBL" id="PIR86440.1"/>
    </source>
</evidence>
<dbReference type="GO" id="GO:0005975">
    <property type="term" value="P:carbohydrate metabolic process"/>
    <property type="evidence" value="ECO:0007669"/>
    <property type="project" value="InterPro"/>
</dbReference>
<protein>
    <submittedName>
        <fullName evidence="4">UDP-N-acetylglucosamine--N-acetylmuramyl-(Pentapeptide) pyrophosphoryl-undecaprenol N-acetylglucosamine transferase</fullName>
        <ecNumber evidence="4">2.4.1.227</ecNumber>
    </submittedName>
</protein>
<dbReference type="EMBL" id="PFBF01000018">
    <property type="protein sequence ID" value="PIR86440.1"/>
    <property type="molecule type" value="Genomic_DNA"/>
</dbReference>
<accession>A0A2H0UJ84</accession>
<reference evidence="5" key="1">
    <citation type="submission" date="2017-09" db="EMBL/GenBank/DDBJ databases">
        <title>Depth-based differentiation of microbial function through sediment-hosted aquifers and enrichment of novel symbionts in the deep terrestrial subsurface.</title>
        <authorList>
            <person name="Probst A.J."/>
            <person name="Ladd B."/>
            <person name="Jarett J.K."/>
            <person name="Geller-Mcgrath D.E."/>
            <person name="Sieber C.M.K."/>
            <person name="Emerson J.B."/>
            <person name="Anantharaman K."/>
            <person name="Thomas B.C."/>
            <person name="Malmstrom R."/>
            <person name="Stieglmeier M."/>
            <person name="Klingl A."/>
            <person name="Woyke T."/>
            <person name="Ryan C.M."/>
            <person name="Banfield J.F."/>
        </authorList>
    </citation>
    <scope>NUCLEOTIDE SEQUENCE [LARGE SCALE GENOMIC DNA]</scope>
</reference>
<feature type="non-terminal residue" evidence="4">
    <location>
        <position position="174"/>
    </location>
</feature>
<dbReference type="PANTHER" id="PTHR21015">
    <property type="entry name" value="UDP-N-ACETYLGLUCOSAMINE--N-ACETYLMURAMYL-(PENTAPEPTIDE) PYROPHOSPHORYL-UNDECAPRENOL N-ACETYLGLUCOSAMINE TRANSFERASE 1"/>
    <property type="match status" value="1"/>
</dbReference>
<proteinExistence type="predicted"/>